<feature type="domain" description="DUF6532" evidence="2">
    <location>
        <begin position="301"/>
        <end position="463"/>
    </location>
</feature>
<dbReference type="InterPro" id="IPR045341">
    <property type="entry name" value="DUF6532"/>
</dbReference>
<reference evidence="3 4" key="1">
    <citation type="submission" date="2014-04" db="EMBL/GenBank/DDBJ databases">
        <title>Evolutionary Origins and Diversification of the Mycorrhizal Mutualists.</title>
        <authorList>
            <consortium name="DOE Joint Genome Institute"/>
            <consortium name="Mycorrhizal Genomics Consortium"/>
            <person name="Kohler A."/>
            <person name="Kuo A."/>
            <person name="Nagy L.G."/>
            <person name="Floudas D."/>
            <person name="Copeland A."/>
            <person name="Barry K.W."/>
            <person name="Cichocki N."/>
            <person name="Veneault-Fourrey C."/>
            <person name="LaButti K."/>
            <person name="Lindquist E.A."/>
            <person name="Lipzen A."/>
            <person name="Lundell T."/>
            <person name="Morin E."/>
            <person name="Murat C."/>
            <person name="Riley R."/>
            <person name="Ohm R."/>
            <person name="Sun H."/>
            <person name="Tunlid A."/>
            <person name="Henrissat B."/>
            <person name="Grigoriev I.V."/>
            <person name="Hibbett D.S."/>
            <person name="Martin F."/>
        </authorList>
    </citation>
    <scope>NUCLEOTIDE SEQUENCE [LARGE SCALE GENOMIC DNA]</scope>
    <source>
        <strain evidence="3 4">MD-312</strain>
    </source>
</reference>
<dbReference type="EMBL" id="KN839858">
    <property type="protein sequence ID" value="KIJ62062.1"/>
    <property type="molecule type" value="Genomic_DNA"/>
</dbReference>
<feature type="compositionally biased region" description="Polar residues" evidence="1">
    <location>
        <begin position="132"/>
        <end position="142"/>
    </location>
</feature>
<dbReference type="AlphaFoldDB" id="A0A0C9WCZ9"/>
<evidence type="ECO:0000313" key="4">
    <source>
        <dbReference type="Proteomes" id="UP000053820"/>
    </source>
</evidence>
<evidence type="ECO:0000256" key="1">
    <source>
        <dbReference type="SAM" id="MobiDB-lite"/>
    </source>
</evidence>
<name>A0A0C9WCZ9_9AGAM</name>
<feature type="region of interest" description="Disordered" evidence="1">
    <location>
        <begin position="126"/>
        <end position="200"/>
    </location>
</feature>
<feature type="compositionally biased region" description="Basic and acidic residues" evidence="1">
    <location>
        <begin position="254"/>
        <end position="269"/>
    </location>
</feature>
<protein>
    <recommendedName>
        <fullName evidence="2">DUF6532 domain-containing protein</fullName>
    </recommendedName>
</protein>
<feature type="compositionally biased region" description="Polar residues" evidence="1">
    <location>
        <begin position="155"/>
        <end position="200"/>
    </location>
</feature>
<evidence type="ECO:0000259" key="2">
    <source>
        <dbReference type="Pfam" id="PF20149"/>
    </source>
</evidence>
<sequence>MAANGTGQEGWMLPPHTDFSVGPYQPLSSGWGVPASQNDEAAILSQSMSMTYQDPSVPTSVNYTHGMSQTRLPSGSPGPQMIPGMQPLPDLPLGDEDDLCEQAVRNDKNLVRSSNVPAMSSMISSCWPIRNPSATSTPTPNRTGVIPHAPLSRLPVSTQNSNVSAHQPSNNPSPQYSGQRGTAPASFNASSPVQHHASNGNLRGTLVTCTQLSEQENSPPRNNVIPEPDEDIEAVDEDEEEVDERPKKRTRRSRQTEHQPHVRSARGLDSDTQKVLNIAYIHFKCESVTTNPFSDTQLDPIFGPEVHGLVKSRLSQMHGRIKDTARDFLISTYGFIPLHDCVGFSDNEIAQVKEKNRELVSQLLHKSAFAYHDPHNRNLPGTMYRQRLIAKIIVTWWFKNMKADGICYTSYFSALNVCLLAFILTAIECSIEEWSSGAHQNRDFDGPKYYPVFQRHLHSLENWQAYHKAEGAVNDPLKIVLDELLDIAK</sequence>
<organism evidence="3 4">
    <name type="scientific">Hydnomerulius pinastri MD-312</name>
    <dbReference type="NCBI Taxonomy" id="994086"/>
    <lineage>
        <taxon>Eukaryota</taxon>
        <taxon>Fungi</taxon>
        <taxon>Dikarya</taxon>
        <taxon>Basidiomycota</taxon>
        <taxon>Agaricomycotina</taxon>
        <taxon>Agaricomycetes</taxon>
        <taxon>Agaricomycetidae</taxon>
        <taxon>Boletales</taxon>
        <taxon>Boletales incertae sedis</taxon>
        <taxon>Leucogyrophana</taxon>
    </lineage>
</organism>
<dbReference type="Pfam" id="PF20149">
    <property type="entry name" value="DUF6532"/>
    <property type="match status" value="1"/>
</dbReference>
<accession>A0A0C9WCZ9</accession>
<dbReference type="Proteomes" id="UP000053820">
    <property type="component" value="Unassembled WGS sequence"/>
</dbReference>
<feature type="compositionally biased region" description="Acidic residues" evidence="1">
    <location>
        <begin position="227"/>
        <end position="243"/>
    </location>
</feature>
<feature type="region of interest" description="Disordered" evidence="1">
    <location>
        <begin position="213"/>
        <end position="269"/>
    </location>
</feature>
<gene>
    <name evidence="3" type="ORF">HYDPIDRAFT_30876</name>
</gene>
<keyword evidence="4" id="KW-1185">Reference proteome</keyword>
<dbReference type="HOGENOM" id="CLU_557838_0_0_1"/>
<proteinExistence type="predicted"/>
<evidence type="ECO:0000313" key="3">
    <source>
        <dbReference type="EMBL" id="KIJ62062.1"/>
    </source>
</evidence>
<dbReference type="OrthoDB" id="2666701at2759"/>